<name>A0A0E9QY89_ANGAN</name>
<sequence>MKLEGKKKYKPNSARIYRQGRNVNLKSTVQLTACLYYKND</sequence>
<reference evidence="1" key="2">
    <citation type="journal article" date="2015" name="Fish Shellfish Immunol.">
        <title>Early steps in the European eel (Anguilla anguilla)-Vibrio vulnificus interaction in the gills: Role of the RtxA13 toxin.</title>
        <authorList>
            <person name="Callol A."/>
            <person name="Pajuelo D."/>
            <person name="Ebbesson L."/>
            <person name="Teles M."/>
            <person name="MacKenzie S."/>
            <person name="Amaro C."/>
        </authorList>
    </citation>
    <scope>NUCLEOTIDE SEQUENCE</scope>
</reference>
<dbReference type="EMBL" id="GBXM01086681">
    <property type="protein sequence ID" value="JAH21896.1"/>
    <property type="molecule type" value="Transcribed_RNA"/>
</dbReference>
<accession>A0A0E9QY89</accession>
<dbReference type="AlphaFoldDB" id="A0A0E9QY89"/>
<protein>
    <submittedName>
        <fullName evidence="1">Uncharacterized protein</fullName>
    </submittedName>
</protein>
<evidence type="ECO:0000313" key="1">
    <source>
        <dbReference type="EMBL" id="JAH21896.1"/>
    </source>
</evidence>
<reference evidence="1" key="1">
    <citation type="submission" date="2014-11" db="EMBL/GenBank/DDBJ databases">
        <authorList>
            <person name="Amaro Gonzalez C."/>
        </authorList>
    </citation>
    <scope>NUCLEOTIDE SEQUENCE</scope>
</reference>
<proteinExistence type="predicted"/>
<organism evidence="1">
    <name type="scientific">Anguilla anguilla</name>
    <name type="common">European freshwater eel</name>
    <name type="synonym">Muraena anguilla</name>
    <dbReference type="NCBI Taxonomy" id="7936"/>
    <lineage>
        <taxon>Eukaryota</taxon>
        <taxon>Metazoa</taxon>
        <taxon>Chordata</taxon>
        <taxon>Craniata</taxon>
        <taxon>Vertebrata</taxon>
        <taxon>Euteleostomi</taxon>
        <taxon>Actinopterygii</taxon>
        <taxon>Neopterygii</taxon>
        <taxon>Teleostei</taxon>
        <taxon>Anguilliformes</taxon>
        <taxon>Anguillidae</taxon>
        <taxon>Anguilla</taxon>
    </lineage>
</organism>